<accession>A0A2T4ZGW5</accession>
<keyword evidence="12 17" id="KW-0472">Membrane</keyword>
<comment type="cofactor">
    <cofactor evidence="1">
        <name>heme</name>
        <dbReference type="ChEBI" id="CHEBI:30413"/>
    </cofactor>
</comment>
<feature type="transmembrane region" description="Helical" evidence="17">
    <location>
        <begin position="116"/>
        <end position="138"/>
    </location>
</feature>
<dbReference type="Proteomes" id="UP000241808">
    <property type="component" value="Unassembled WGS sequence"/>
</dbReference>
<protein>
    <recommendedName>
        <fullName evidence="16">Cytochrome c oxidase subunit 2</fullName>
        <ecNumber evidence="16">7.1.1.9</ecNumber>
    </recommendedName>
</protein>
<gene>
    <name evidence="20" type="ORF">C8P69_102554</name>
</gene>
<dbReference type="InterPro" id="IPR001505">
    <property type="entry name" value="Copper_CuA"/>
</dbReference>
<dbReference type="Pfam" id="PF00116">
    <property type="entry name" value="COX2"/>
    <property type="match status" value="1"/>
</dbReference>
<name>A0A2T4ZGW5_9HYPH</name>
<dbReference type="PROSITE" id="PS50857">
    <property type="entry name" value="COX2_CUA"/>
    <property type="match status" value="1"/>
</dbReference>
<evidence type="ECO:0000256" key="1">
    <source>
        <dbReference type="ARBA" id="ARBA00001971"/>
    </source>
</evidence>
<feature type="transmembrane region" description="Helical" evidence="17">
    <location>
        <begin position="74"/>
        <end position="95"/>
    </location>
</feature>
<dbReference type="FunFam" id="2.60.40.420:FF:000001">
    <property type="entry name" value="Cytochrome c oxidase subunit 2"/>
    <property type="match status" value="1"/>
</dbReference>
<dbReference type="InterPro" id="IPR034210">
    <property type="entry name" value="CcO_II_C"/>
</dbReference>
<dbReference type="GO" id="GO:0016491">
    <property type="term" value="F:oxidoreductase activity"/>
    <property type="evidence" value="ECO:0007669"/>
    <property type="project" value="InterPro"/>
</dbReference>
<comment type="caution">
    <text evidence="20">The sequence shown here is derived from an EMBL/GenBank/DDBJ whole genome shotgun (WGS) entry which is preliminary data.</text>
</comment>
<evidence type="ECO:0000256" key="2">
    <source>
        <dbReference type="ARBA" id="ARBA00004141"/>
    </source>
</evidence>
<keyword evidence="9 15" id="KW-0249">Electron transport</keyword>
<evidence type="ECO:0000256" key="12">
    <source>
        <dbReference type="ARBA" id="ARBA00023136"/>
    </source>
</evidence>
<dbReference type="EMBL" id="PZZL01000002">
    <property type="protein sequence ID" value="PTM61167.1"/>
    <property type="molecule type" value="Genomic_DNA"/>
</dbReference>
<keyword evidence="4 15" id="KW-0813">Transport</keyword>
<keyword evidence="7 16" id="KW-0479">Metal-binding</keyword>
<dbReference type="SUPFAM" id="SSF49503">
    <property type="entry name" value="Cupredoxins"/>
    <property type="match status" value="1"/>
</dbReference>
<dbReference type="PROSITE" id="PS50999">
    <property type="entry name" value="COX2_TM"/>
    <property type="match status" value="1"/>
</dbReference>
<proteinExistence type="inferred from homology"/>
<dbReference type="PANTHER" id="PTHR22888:SF9">
    <property type="entry name" value="CYTOCHROME C OXIDASE SUBUNIT 2"/>
    <property type="match status" value="1"/>
</dbReference>
<evidence type="ECO:0000256" key="7">
    <source>
        <dbReference type="ARBA" id="ARBA00022723"/>
    </source>
</evidence>
<evidence type="ECO:0000256" key="4">
    <source>
        <dbReference type="ARBA" id="ARBA00022448"/>
    </source>
</evidence>
<organism evidence="20 21">
    <name type="scientific">Phreatobacter oligotrophus</name>
    <dbReference type="NCBI Taxonomy" id="1122261"/>
    <lineage>
        <taxon>Bacteria</taxon>
        <taxon>Pseudomonadati</taxon>
        <taxon>Pseudomonadota</taxon>
        <taxon>Alphaproteobacteria</taxon>
        <taxon>Hyphomicrobiales</taxon>
        <taxon>Phreatobacteraceae</taxon>
        <taxon>Phreatobacter</taxon>
    </lineage>
</organism>
<dbReference type="PROSITE" id="PS00078">
    <property type="entry name" value="COX2"/>
    <property type="match status" value="1"/>
</dbReference>
<keyword evidence="10 17" id="KW-1133">Transmembrane helix</keyword>
<keyword evidence="8" id="KW-1278">Translocase</keyword>
<dbReference type="PRINTS" id="PR01166">
    <property type="entry name" value="CYCOXIDASEII"/>
</dbReference>
<keyword evidence="21" id="KW-1185">Reference proteome</keyword>
<dbReference type="GO" id="GO:0005886">
    <property type="term" value="C:plasma membrane"/>
    <property type="evidence" value="ECO:0007669"/>
    <property type="project" value="UniProtKB-SubCell"/>
</dbReference>
<comment type="catalytic activity">
    <reaction evidence="14 16">
        <text>4 Fe(II)-[cytochrome c] + O2 + 8 H(+)(in) = 4 Fe(III)-[cytochrome c] + 2 H2O + 4 H(+)(out)</text>
        <dbReference type="Rhea" id="RHEA:11436"/>
        <dbReference type="Rhea" id="RHEA-COMP:10350"/>
        <dbReference type="Rhea" id="RHEA-COMP:14399"/>
        <dbReference type="ChEBI" id="CHEBI:15377"/>
        <dbReference type="ChEBI" id="CHEBI:15378"/>
        <dbReference type="ChEBI" id="CHEBI:15379"/>
        <dbReference type="ChEBI" id="CHEBI:29033"/>
        <dbReference type="ChEBI" id="CHEBI:29034"/>
        <dbReference type="EC" id="7.1.1.9"/>
    </reaction>
</comment>
<dbReference type="PANTHER" id="PTHR22888">
    <property type="entry name" value="CYTOCHROME C OXIDASE, SUBUNIT II"/>
    <property type="match status" value="1"/>
</dbReference>
<evidence type="ECO:0000256" key="5">
    <source>
        <dbReference type="ARBA" id="ARBA00022660"/>
    </source>
</evidence>
<evidence type="ECO:0000256" key="14">
    <source>
        <dbReference type="ARBA" id="ARBA00047816"/>
    </source>
</evidence>
<evidence type="ECO:0000256" key="3">
    <source>
        <dbReference type="ARBA" id="ARBA00007866"/>
    </source>
</evidence>
<reference evidence="20 21" key="1">
    <citation type="submission" date="2018-04" db="EMBL/GenBank/DDBJ databases">
        <title>Genomic Encyclopedia of Archaeal and Bacterial Type Strains, Phase II (KMG-II): from individual species to whole genera.</title>
        <authorList>
            <person name="Goeker M."/>
        </authorList>
    </citation>
    <scope>NUCLEOTIDE SEQUENCE [LARGE SCALE GENOMIC DNA]</scope>
    <source>
        <strain evidence="20 21">DSM 25521</strain>
    </source>
</reference>
<comment type="cofactor">
    <cofactor evidence="16">
        <name>Cu cation</name>
        <dbReference type="ChEBI" id="CHEBI:23378"/>
    </cofactor>
    <text evidence="16">Binds a copper A center.</text>
</comment>
<dbReference type="GO" id="GO:0005507">
    <property type="term" value="F:copper ion binding"/>
    <property type="evidence" value="ECO:0007669"/>
    <property type="project" value="InterPro"/>
</dbReference>
<dbReference type="InterPro" id="IPR008972">
    <property type="entry name" value="Cupredoxin"/>
</dbReference>
<dbReference type="InterPro" id="IPR002429">
    <property type="entry name" value="CcO_II-like_C"/>
</dbReference>
<dbReference type="InterPro" id="IPR014222">
    <property type="entry name" value="Cyt_c_oxidase_su2"/>
</dbReference>
<comment type="similarity">
    <text evidence="3 15">Belongs to the cytochrome c oxidase subunit 2 family.</text>
</comment>
<dbReference type="AlphaFoldDB" id="A0A2T4ZGW5"/>
<evidence type="ECO:0000256" key="9">
    <source>
        <dbReference type="ARBA" id="ARBA00022982"/>
    </source>
</evidence>
<dbReference type="Pfam" id="PF02790">
    <property type="entry name" value="COX2_TM"/>
    <property type="match status" value="1"/>
</dbReference>
<evidence type="ECO:0000256" key="15">
    <source>
        <dbReference type="RuleBase" id="RU000456"/>
    </source>
</evidence>
<keyword evidence="6 15" id="KW-0812">Transmembrane</keyword>
<feature type="domain" description="Cytochrome oxidase subunit II transmembrane region profile" evidence="19">
    <location>
        <begin position="48"/>
        <end position="144"/>
    </location>
</feature>
<evidence type="ECO:0000256" key="17">
    <source>
        <dbReference type="SAM" id="Phobius"/>
    </source>
</evidence>
<dbReference type="GO" id="GO:0004129">
    <property type="term" value="F:cytochrome-c oxidase activity"/>
    <property type="evidence" value="ECO:0007669"/>
    <property type="project" value="UniProtKB-EC"/>
</dbReference>
<dbReference type="InterPro" id="IPR045187">
    <property type="entry name" value="CcO_II"/>
</dbReference>
<dbReference type="SUPFAM" id="SSF81464">
    <property type="entry name" value="Cytochrome c oxidase subunit II-like, transmembrane region"/>
    <property type="match status" value="1"/>
</dbReference>
<evidence type="ECO:0000256" key="16">
    <source>
        <dbReference type="RuleBase" id="RU004024"/>
    </source>
</evidence>
<evidence type="ECO:0000256" key="11">
    <source>
        <dbReference type="ARBA" id="ARBA00023008"/>
    </source>
</evidence>
<dbReference type="InterPro" id="IPR011759">
    <property type="entry name" value="Cyt_c_oxidase_su2_TM_dom"/>
</dbReference>
<evidence type="ECO:0000256" key="8">
    <source>
        <dbReference type="ARBA" id="ARBA00022967"/>
    </source>
</evidence>
<evidence type="ECO:0000256" key="10">
    <source>
        <dbReference type="ARBA" id="ARBA00022989"/>
    </source>
</evidence>
<evidence type="ECO:0000256" key="6">
    <source>
        <dbReference type="ARBA" id="ARBA00022692"/>
    </source>
</evidence>
<dbReference type="InterPro" id="IPR036257">
    <property type="entry name" value="Cyt_c_oxidase_su2_TM_sf"/>
</dbReference>
<dbReference type="CDD" id="cd13912">
    <property type="entry name" value="CcO_II_C"/>
    <property type="match status" value="1"/>
</dbReference>
<evidence type="ECO:0000259" key="19">
    <source>
        <dbReference type="PROSITE" id="PS50999"/>
    </source>
</evidence>
<feature type="domain" description="Cytochrome oxidase subunit II copper A binding" evidence="18">
    <location>
        <begin position="145"/>
        <end position="287"/>
    </location>
</feature>
<dbReference type="EC" id="7.1.1.9" evidence="16"/>
<evidence type="ECO:0000313" key="21">
    <source>
        <dbReference type="Proteomes" id="UP000241808"/>
    </source>
</evidence>
<dbReference type="NCBIfam" id="TIGR02866">
    <property type="entry name" value="CoxB"/>
    <property type="match status" value="1"/>
</dbReference>
<keyword evidence="5 15" id="KW-0679">Respiratory chain</keyword>
<sequence>MGLAMRNSASTGRGGNVSLGMRMSGAAALAAVLVAMPGAVQAQQGMGQPSPGALGFQESASPIMDFIHWFHNGFLLPIITVICIFVAGLLAYCIYRFSEKRNPVPSKTTHHVGLEVAWTVIPVLILIVIAIPSFRLLYQQQVIPRADMTIKATGSSWRWTYDYPDHGNFSFVSNMQTDDERRQRIQAGAPAREVPRLLAVDNEVVVPVNKTIRVQVTSSDVMHAFAVPGFGIKVDAVPGRLNETWFRATREGIFYGQCSELCGKDHAFMPIAVRVVSEQAFAAWVEDAKKKFADTGRSTTVAANEIATAR</sequence>
<dbReference type="GO" id="GO:0042773">
    <property type="term" value="P:ATP synthesis coupled electron transport"/>
    <property type="evidence" value="ECO:0007669"/>
    <property type="project" value="TreeGrafter"/>
</dbReference>
<dbReference type="Gene3D" id="2.60.40.420">
    <property type="entry name" value="Cupredoxins - blue copper proteins"/>
    <property type="match status" value="1"/>
</dbReference>
<evidence type="ECO:0000313" key="20">
    <source>
        <dbReference type="EMBL" id="PTM61167.1"/>
    </source>
</evidence>
<dbReference type="Gene3D" id="1.10.287.90">
    <property type="match status" value="1"/>
</dbReference>
<comment type="subcellular location">
    <subcellularLocation>
        <location evidence="15">Cell membrane</location>
        <topology evidence="15">Multi-pass membrane protein</topology>
    </subcellularLocation>
    <subcellularLocation>
        <location evidence="2">Membrane</location>
        <topology evidence="2">Multi-pass membrane protein</topology>
    </subcellularLocation>
</comment>
<evidence type="ECO:0000259" key="18">
    <source>
        <dbReference type="PROSITE" id="PS50857"/>
    </source>
</evidence>
<keyword evidence="11 16" id="KW-0186">Copper</keyword>
<comment type="function">
    <text evidence="13 16">Subunits I and II form the functional core of the enzyme complex. Electrons originating in cytochrome c are transferred via heme a and Cu(A) to the binuclear center formed by heme a3 and Cu(B).</text>
</comment>
<evidence type="ECO:0000256" key="13">
    <source>
        <dbReference type="ARBA" id="ARBA00024688"/>
    </source>
</evidence>